<keyword evidence="4" id="KW-1185">Reference proteome</keyword>
<dbReference type="PROSITE" id="PS00889">
    <property type="entry name" value="CNMP_BINDING_2"/>
    <property type="match status" value="1"/>
</dbReference>
<evidence type="ECO:0000313" key="4">
    <source>
        <dbReference type="Proteomes" id="UP001159405"/>
    </source>
</evidence>
<name>A0ABN8Q5S0_9CNID</name>
<proteinExistence type="predicted"/>
<dbReference type="InterPro" id="IPR014710">
    <property type="entry name" value="RmlC-like_jellyroll"/>
</dbReference>
<protein>
    <recommendedName>
        <fullName evidence="2">Cyclic nucleotide-binding domain-containing protein</fullName>
    </recommendedName>
</protein>
<feature type="compositionally biased region" description="Basic and acidic residues" evidence="1">
    <location>
        <begin position="665"/>
        <end position="675"/>
    </location>
</feature>
<evidence type="ECO:0000259" key="2">
    <source>
        <dbReference type="PROSITE" id="PS50042"/>
    </source>
</evidence>
<feature type="compositionally biased region" description="Basic and acidic residues" evidence="1">
    <location>
        <begin position="627"/>
        <end position="640"/>
    </location>
</feature>
<dbReference type="InterPro" id="IPR018490">
    <property type="entry name" value="cNMP-bd_dom_sf"/>
</dbReference>
<gene>
    <name evidence="3" type="ORF">PLOB_00002550</name>
</gene>
<dbReference type="Proteomes" id="UP001159405">
    <property type="component" value="Unassembled WGS sequence"/>
</dbReference>
<feature type="region of interest" description="Disordered" evidence="1">
    <location>
        <begin position="665"/>
        <end position="698"/>
    </location>
</feature>
<dbReference type="SUPFAM" id="SSF51206">
    <property type="entry name" value="cAMP-binding domain-like"/>
    <property type="match status" value="2"/>
</dbReference>
<reference evidence="3 4" key="1">
    <citation type="submission" date="2022-05" db="EMBL/GenBank/DDBJ databases">
        <authorList>
            <consortium name="Genoscope - CEA"/>
            <person name="William W."/>
        </authorList>
    </citation>
    <scope>NUCLEOTIDE SEQUENCE [LARGE SCALE GENOMIC DNA]</scope>
</reference>
<dbReference type="CDD" id="cd00038">
    <property type="entry name" value="CAP_ED"/>
    <property type="match status" value="1"/>
</dbReference>
<dbReference type="PROSITE" id="PS50042">
    <property type="entry name" value="CNMP_BINDING_3"/>
    <property type="match status" value="1"/>
</dbReference>
<organism evidence="3 4">
    <name type="scientific">Porites lobata</name>
    <dbReference type="NCBI Taxonomy" id="104759"/>
    <lineage>
        <taxon>Eukaryota</taxon>
        <taxon>Metazoa</taxon>
        <taxon>Cnidaria</taxon>
        <taxon>Anthozoa</taxon>
        <taxon>Hexacorallia</taxon>
        <taxon>Scleractinia</taxon>
        <taxon>Fungiina</taxon>
        <taxon>Poritidae</taxon>
        <taxon>Porites</taxon>
    </lineage>
</organism>
<feature type="region of interest" description="Disordered" evidence="1">
    <location>
        <begin position="221"/>
        <end position="240"/>
    </location>
</feature>
<evidence type="ECO:0000313" key="3">
    <source>
        <dbReference type="EMBL" id="CAH3157860.1"/>
    </source>
</evidence>
<accession>A0ABN8Q5S0</accession>
<dbReference type="InterPro" id="IPR000595">
    <property type="entry name" value="cNMP-bd_dom"/>
</dbReference>
<dbReference type="PANTHER" id="PTHR23011:SF43">
    <property type="entry name" value="CYCLIC NUCLEOTIDE-BINDING DOMAIN-CONTAINING PROTEIN 2"/>
    <property type="match status" value="1"/>
</dbReference>
<evidence type="ECO:0000256" key="1">
    <source>
        <dbReference type="SAM" id="MobiDB-lite"/>
    </source>
</evidence>
<feature type="compositionally biased region" description="Acidic residues" evidence="1">
    <location>
        <begin position="682"/>
        <end position="693"/>
    </location>
</feature>
<dbReference type="PANTHER" id="PTHR23011">
    <property type="entry name" value="CYCLIC NUCLEOTIDE-BINDING DOMAIN CONTAINING PROTEIN"/>
    <property type="match status" value="1"/>
</dbReference>
<dbReference type="Gene3D" id="2.60.120.10">
    <property type="entry name" value="Jelly Rolls"/>
    <property type="match status" value="2"/>
</dbReference>
<dbReference type="Pfam" id="PF00027">
    <property type="entry name" value="cNMP_binding"/>
    <property type="match status" value="1"/>
</dbReference>
<comment type="caution">
    <text evidence="3">The sequence shown here is derived from an EMBL/GenBank/DDBJ whole genome shotgun (WGS) entry which is preliminary data.</text>
</comment>
<dbReference type="EMBL" id="CALNXK010000109">
    <property type="protein sequence ID" value="CAH3157860.1"/>
    <property type="molecule type" value="Genomic_DNA"/>
</dbReference>
<dbReference type="InterPro" id="IPR018488">
    <property type="entry name" value="cNMP-bd_CS"/>
</dbReference>
<sequence length="933" mass="107343">MEPKLVKRRSLSAVPIITVPPQYKEVTKGTERPRPGSRVMFLDENGNEIVDEESKDPYRGHVKGFSKEGRLLPSSATLHLRRRSTSLDAARFTAWYNSRRNSSLRRDQFLQSFGKASIRYPNLNDEDIMETTAHVATRIDVSAFEAETLDGDVLDCRKRSQSAGPILHRPSSSMKSELNAHKNVLEIRGTEYTGDLPELADLTAKIRQQSAKRRIKRIMEADKEKAEQERLSREEEERRKAEALKTRRRTLKSATFAVMAMNVSAAGFNFKSFTEKKKWLAEKRSWTKQIAKSKFSWAIRVVMVLGRVLKALMSYSADMTPETAAQRSFRTLRDNSEVKEMLFNKSLYQRGKSQYAYVPSWAKKILDKPAMERSENELSQLHSMLRGLASYDKFTYRIQLAMCRAMTYTKVEHPRVILRKGHTGVSFYFIFSGSVFVNVEELLLKTGHVMWHTAITLQRGDSFGELALLRNIKRTASVVVREDAELLVVEKDVFSKTCPKIFDKELVDKIKFCKSLSLFRQWTDDALKNVCIEAQIQEWKANKIIVKDSSKEVEWINLCMQGKCSVIKALDLRAQLKLPRPRRATNEEYFPMGLIGRKRRTQSDTSKIWLRELEESLKTPYSFNDSNKVDEHRDENERNTWSESEYESSDDEKNGAEKILEAMDLPYKDQPHAKGDSSYILNEDDEDEEEEEEPKQTEAAEILPAELEKRDNNIFEDFSELIKIESRAGKLNKDVVYLNIASMKSGDIFDVSQVLRPTGRKLMLVSKGAVMLRIKRDDFFRYSTKHTLRQARKAVQELDYPPEEIIYRSYNERCAWEKLKSTQLQSVMNSVQEKCIRHNISFTESTSEVKRPLTPARVDSACPSRLEKFDQYLSFVYGSHKVPEGGPTSTSSVTKTCSALQNCATKEKNCTLSHQQDERKSVTFAFGTTEKSE</sequence>
<feature type="domain" description="Cyclic nucleotide-binding" evidence="2">
    <location>
        <begin position="417"/>
        <end position="496"/>
    </location>
</feature>
<feature type="region of interest" description="Disordered" evidence="1">
    <location>
        <begin position="621"/>
        <end position="653"/>
    </location>
</feature>